<dbReference type="Proteomes" id="UP001287445">
    <property type="component" value="Unassembled WGS sequence"/>
</dbReference>
<proteinExistence type="predicted"/>
<gene>
    <name evidence="1" type="ORF">SGN30_17940</name>
</gene>
<evidence type="ECO:0000313" key="2">
    <source>
        <dbReference type="Proteomes" id="UP001287445"/>
    </source>
</evidence>
<name>A0AAJ2VDX1_DELAC</name>
<evidence type="ECO:0000313" key="1">
    <source>
        <dbReference type="EMBL" id="MDX4955302.1"/>
    </source>
</evidence>
<comment type="caution">
    <text evidence="1">The sequence shown here is derived from an EMBL/GenBank/DDBJ whole genome shotgun (WGS) entry which is preliminary data.</text>
</comment>
<dbReference type="AlphaFoldDB" id="A0AAJ2VDX1"/>
<reference evidence="1" key="1">
    <citation type="submission" date="2023-11" db="EMBL/GenBank/DDBJ databases">
        <title>Identification and selenium tolerance of Delftia acidovorans R3-25.</title>
        <authorList>
            <person name="Zhang S."/>
            <person name="Liu Y."/>
            <person name="Guo Y."/>
        </authorList>
    </citation>
    <scope>NUCLEOTIDE SEQUENCE</scope>
    <source>
        <strain evidence="1">R3-25</strain>
    </source>
</reference>
<dbReference type="RefSeq" id="WP_319074620.1">
    <property type="nucleotide sequence ID" value="NZ_JAWWMZ010000006.1"/>
</dbReference>
<organism evidence="1 2">
    <name type="scientific">Delftia acidovorans</name>
    <name type="common">Pseudomonas acidovorans</name>
    <name type="synonym">Comamonas acidovorans</name>
    <dbReference type="NCBI Taxonomy" id="80866"/>
    <lineage>
        <taxon>Bacteria</taxon>
        <taxon>Pseudomonadati</taxon>
        <taxon>Pseudomonadota</taxon>
        <taxon>Betaproteobacteria</taxon>
        <taxon>Burkholderiales</taxon>
        <taxon>Comamonadaceae</taxon>
        <taxon>Delftia</taxon>
    </lineage>
</organism>
<accession>A0AAJ2VDX1</accession>
<dbReference type="EMBL" id="JAWWMZ010000006">
    <property type="protein sequence ID" value="MDX4955302.1"/>
    <property type="molecule type" value="Genomic_DNA"/>
</dbReference>
<sequence length="122" mass="14106">MELSRPTQITISGEVRNDQFSGSVGDIYLYWRDSREAALARQGRHANFGYPGYFLASIFDGKRWRKLQLNKLVEYEQRSYELAGQRSAVIENISHIISRWRGIDAIYASETRSFTIPGKEIE</sequence>
<protein>
    <submittedName>
        <fullName evidence="1">Uncharacterized protein</fullName>
    </submittedName>
</protein>